<gene>
    <name evidence="2" type="ORF">EVOR1521_LOCUS5721</name>
</gene>
<dbReference type="PROSITE" id="PS50082">
    <property type="entry name" value="WD_REPEATS_2"/>
    <property type="match status" value="1"/>
</dbReference>
<dbReference type="Proteomes" id="UP001178507">
    <property type="component" value="Unassembled WGS sequence"/>
</dbReference>
<evidence type="ECO:0000313" key="2">
    <source>
        <dbReference type="EMBL" id="CAJ1376738.1"/>
    </source>
</evidence>
<dbReference type="InterPro" id="IPR015943">
    <property type="entry name" value="WD40/YVTN_repeat-like_dom_sf"/>
</dbReference>
<feature type="repeat" description="WD" evidence="1">
    <location>
        <begin position="309"/>
        <end position="350"/>
    </location>
</feature>
<reference evidence="2" key="1">
    <citation type="submission" date="2023-08" db="EMBL/GenBank/DDBJ databases">
        <authorList>
            <person name="Chen Y."/>
            <person name="Shah S."/>
            <person name="Dougan E. K."/>
            <person name="Thang M."/>
            <person name="Chan C."/>
        </authorList>
    </citation>
    <scope>NUCLEOTIDE SEQUENCE</scope>
</reference>
<dbReference type="Pfam" id="PF00400">
    <property type="entry name" value="WD40"/>
    <property type="match status" value="1"/>
</dbReference>
<name>A0AA36MQV2_9DINO</name>
<accession>A0AA36MQV2</accession>
<organism evidence="2 3">
    <name type="scientific">Effrenium voratum</name>
    <dbReference type="NCBI Taxonomy" id="2562239"/>
    <lineage>
        <taxon>Eukaryota</taxon>
        <taxon>Sar</taxon>
        <taxon>Alveolata</taxon>
        <taxon>Dinophyceae</taxon>
        <taxon>Suessiales</taxon>
        <taxon>Symbiodiniaceae</taxon>
        <taxon>Effrenium</taxon>
    </lineage>
</organism>
<dbReference type="SUPFAM" id="SSF50978">
    <property type="entry name" value="WD40 repeat-like"/>
    <property type="match status" value="1"/>
</dbReference>
<dbReference type="SMART" id="SM00320">
    <property type="entry name" value="WD40"/>
    <property type="match status" value="6"/>
</dbReference>
<evidence type="ECO:0000313" key="3">
    <source>
        <dbReference type="Proteomes" id="UP001178507"/>
    </source>
</evidence>
<dbReference type="PANTHER" id="PTHR19879:SF1">
    <property type="entry name" value="CANNONBALL-RELATED"/>
    <property type="match status" value="1"/>
</dbReference>
<keyword evidence="1" id="KW-0853">WD repeat</keyword>
<proteinExistence type="predicted"/>
<dbReference type="EMBL" id="CAUJNA010000415">
    <property type="protein sequence ID" value="CAJ1376738.1"/>
    <property type="molecule type" value="Genomic_DNA"/>
</dbReference>
<protein>
    <submittedName>
        <fullName evidence="2">Uncharacterized protein</fullName>
    </submittedName>
</protein>
<comment type="caution">
    <text evidence="2">The sequence shown here is derived from an EMBL/GenBank/DDBJ whole genome shotgun (WGS) entry which is preliminary data.</text>
</comment>
<dbReference type="InterPro" id="IPR001680">
    <property type="entry name" value="WD40_rpt"/>
</dbReference>
<dbReference type="PROSITE" id="PS50294">
    <property type="entry name" value="WD_REPEATS_REGION"/>
    <property type="match status" value="1"/>
</dbReference>
<evidence type="ECO:0000256" key="1">
    <source>
        <dbReference type="PROSITE-ProRule" id="PRU00221"/>
    </source>
</evidence>
<dbReference type="AlphaFoldDB" id="A0AA36MQV2"/>
<dbReference type="GO" id="GO:0006367">
    <property type="term" value="P:transcription initiation at RNA polymerase II promoter"/>
    <property type="evidence" value="ECO:0007669"/>
    <property type="project" value="TreeGrafter"/>
</dbReference>
<dbReference type="PANTHER" id="PTHR19879">
    <property type="entry name" value="TRANSCRIPTION INITIATION FACTOR TFIID"/>
    <property type="match status" value="1"/>
</dbReference>
<dbReference type="GO" id="GO:0005669">
    <property type="term" value="C:transcription factor TFIID complex"/>
    <property type="evidence" value="ECO:0007669"/>
    <property type="project" value="TreeGrafter"/>
</dbReference>
<sequence length="576" mass="62557">MTESVAVVDSDEELHRGHAGGIDQDQHALQEGLVQDQSNLERAATVFLRKRGYHISEAPVREAPSFLQHASMFNKVVKWAATISQVRDELLAALAPLAARLASGLECEEVSAARQFRERHADLLARFRFRSERTEEHVPEVFMSALAHGLLVSRFSRPELLTLADMFFDAVRVNRRPEVHTGQQLSHSVFAREAARINATSLSYISLQAGKAPGNLEGKDSRKGAKSTSIHRLPLPPRAAYALSQQDASGHQAVVAHVIEDHDSEVQVAALSQDGKFCAAAWARDLVLWSSDLLPKCIPLESDLPGYRLGSHSGRLLSAAFAPSSEFLLSGGQEGQLRLWNTTSRTASCVYRQKEPAWCVDWSPWDHYFASSGLEGALLWSVERSSPLRVLARPSAPSAQAIRFHPGGHLAAVATSDSLMLWDLAAAKPVRVLSDCKGATVLGFSPDGLALAFGSQDGSLSRCDLLSARASTVHCHRGCVTAVAWSGNSLLSGCGDELQLRDMSHHSWSTSSRQIKVGMEQMLCAGVVRGHCLVVGSVKGVGMWGEGLLRDSEQVFLRCPGDALNYNTADAARHEL</sequence>
<keyword evidence="3" id="KW-1185">Reference proteome</keyword>
<dbReference type="Gene3D" id="2.130.10.10">
    <property type="entry name" value="YVTN repeat-like/Quinoprotein amine dehydrogenase"/>
    <property type="match status" value="2"/>
</dbReference>
<dbReference type="InterPro" id="IPR036322">
    <property type="entry name" value="WD40_repeat_dom_sf"/>
</dbReference>
<dbReference type="GO" id="GO:0016251">
    <property type="term" value="F:RNA polymerase II general transcription initiation factor activity"/>
    <property type="evidence" value="ECO:0007669"/>
    <property type="project" value="TreeGrafter"/>
</dbReference>